<dbReference type="GO" id="GO:0005886">
    <property type="term" value="C:plasma membrane"/>
    <property type="evidence" value="ECO:0007669"/>
    <property type="project" value="UniProtKB-SubCell"/>
</dbReference>
<dbReference type="Pfam" id="PF08352">
    <property type="entry name" value="oligo_HPY"/>
    <property type="match status" value="1"/>
</dbReference>
<dbReference type="InterPro" id="IPR017871">
    <property type="entry name" value="ABC_transporter-like_CS"/>
</dbReference>
<sequence length="357" mass="38534">MPSSGRGTVDASPDTLLTVRGLKVRFFLQEGVVHAVEDVDLDVHAGRTLGVIGESGCGKSVTAQAILRILPSPPGRIEAGAIQLWRRKDDRAEDVPLDLATLDATGSVIREVRGNEIAMIFQEPMTSFGPMHTIGNQIEETILLHLPEVRRTEARERTVSLLEQMGIARPAAVADSYPHQMSGGMRQRAMIALALSCNPLLLIADEPTTALDVTVQAQILELLARLQAEYGMAILFITHDLGVIAEVADEVAVMYLGRVVERASVADLFDHPAHPYTRALLQSIPRIDSVEAERLTAIEGSVPDPFHVPAGCAYADRCGDFMPGRCDAAVPALAACAPDHHVRCFLYDQVPEADDGA</sequence>
<dbReference type="GO" id="GO:0015833">
    <property type="term" value="P:peptide transport"/>
    <property type="evidence" value="ECO:0007669"/>
    <property type="project" value="InterPro"/>
</dbReference>
<evidence type="ECO:0000256" key="1">
    <source>
        <dbReference type="ARBA" id="ARBA00004202"/>
    </source>
</evidence>
<evidence type="ECO:0000259" key="10">
    <source>
        <dbReference type="PROSITE" id="PS50893"/>
    </source>
</evidence>
<comment type="similarity">
    <text evidence="2">Belongs to the ABC transporter superfamily.</text>
</comment>
<keyword evidence="5" id="KW-0997">Cell inner membrane</keyword>
<gene>
    <name evidence="11" type="ORF">F4Y08_09855</name>
</gene>
<evidence type="ECO:0000313" key="11">
    <source>
        <dbReference type="EMBL" id="MYD90622.1"/>
    </source>
</evidence>
<dbReference type="SUPFAM" id="SSF52540">
    <property type="entry name" value="P-loop containing nucleoside triphosphate hydrolases"/>
    <property type="match status" value="1"/>
</dbReference>
<dbReference type="PANTHER" id="PTHR43297">
    <property type="entry name" value="OLIGOPEPTIDE TRANSPORT ATP-BINDING PROTEIN APPD"/>
    <property type="match status" value="1"/>
</dbReference>
<dbReference type="GO" id="GO:0005524">
    <property type="term" value="F:ATP binding"/>
    <property type="evidence" value="ECO:0007669"/>
    <property type="project" value="UniProtKB-KW"/>
</dbReference>
<dbReference type="GO" id="GO:0016887">
    <property type="term" value="F:ATP hydrolysis activity"/>
    <property type="evidence" value="ECO:0007669"/>
    <property type="project" value="InterPro"/>
</dbReference>
<dbReference type="InterPro" id="IPR003593">
    <property type="entry name" value="AAA+_ATPase"/>
</dbReference>
<evidence type="ECO:0000256" key="6">
    <source>
        <dbReference type="ARBA" id="ARBA00022741"/>
    </source>
</evidence>
<evidence type="ECO:0000256" key="5">
    <source>
        <dbReference type="ARBA" id="ARBA00022519"/>
    </source>
</evidence>
<evidence type="ECO:0000256" key="2">
    <source>
        <dbReference type="ARBA" id="ARBA00005417"/>
    </source>
</evidence>
<dbReference type="PROSITE" id="PS50893">
    <property type="entry name" value="ABC_TRANSPORTER_2"/>
    <property type="match status" value="1"/>
</dbReference>
<dbReference type="CDD" id="cd03257">
    <property type="entry name" value="ABC_NikE_OppD_transporters"/>
    <property type="match status" value="1"/>
</dbReference>
<dbReference type="SMART" id="SM00382">
    <property type="entry name" value="AAA"/>
    <property type="match status" value="1"/>
</dbReference>
<dbReference type="EMBL" id="VXPY01000069">
    <property type="protein sequence ID" value="MYD90622.1"/>
    <property type="molecule type" value="Genomic_DNA"/>
</dbReference>
<evidence type="ECO:0000256" key="9">
    <source>
        <dbReference type="ARBA" id="ARBA00023136"/>
    </source>
</evidence>
<comment type="caution">
    <text evidence="11">The sequence shown here is derived from an EMBL/GenBank/DDBJ whole genome shotgun (WGS) entry which is preliminary data.</text>
</comment>
<keyword evidence="7 11" id="KW-0067">ATP-binding</keyword>
<dbReference type="InterPro" id="IPR050388">
    <property type="entry name" value="ABC_Ni/Peptide_Import"/>
</dbReference>
<keyword evidence="9" id="KW-0472">Membrane</keyword>
<reference evidence="11" key="1">
    <citation type="submission" date="2019-09" db="EMBL/GenBank/DDBJ databases">
        <title>Characterisation of the sponge microbiome using genome-centric metagenomics.</title>
        <authorList>
            <person name="Engelberts J.P."/>
            <person name="Robbins S.J."/>
            <person name="De Goeij J.M."/>
            <person name="Aranda M."/>
            <person name="Bell S.C."/>
            <person name="Webster N.S."/>
        </authorList>
    </citation>
    <scope>NUCLEOTIDE SEQUENCE</scope>
    <source>
        <strain evidence="11">SB0662_bin_9</strain>
    </source>
</reference>
<evidence type="ECO:0000256" key="7">
    <source>
        <dbReference type="ARBA" id="ARBA00022840"/>
    </source>
</evidence>
<keyword evidence="3" id="KW-0813">Transport</keyword>
<dbReference type="InterPro" id="IPR027417">
    <property type="entry name" value="P-loop_NTPase"/>
</dbReference>
<dbReference type="Pfam" id="PF00005">
    <property type="entry name" value="ABC_tran"/>
    <property type="match status" value="1"/>
</dbReference>
<organism evidence="11">
    <name type="scientific">Caldilineaceae bacterium SB0662_bin_9</name>
    <dbReference type="NCBI Taxonomy" id="2605258"/>
    <lineage>
        <taxon>Bacteria</taxon>
        <taxon>Bacillati</taxon>
        <taxon>Chloroflexota</taxon>
        <taxon>Caldilineae</taxon>
        <taxon>Caldilineales</taxon>
        <taxon>Caldilineaceae</taxon>
    </lineage>
</organism>
<dbReference type="InterPro" id="IPR013563">
    <property type="entry name" value="Oligopep_ABC_C"/>
</dbReference>
<comment type="subcellular location">
    <subcellularLocation>
        <location evidence="1">Cell membrane</location>
        <topology evidence="1">Peripheral membrane protein</topology>
    </subcellularLocation>
</comment>
<dbReference type="PANTHER" id="PTHR43297:SF14">
    <property type="entry name" value="ATPASE AAA-TYPE CORE DOMAIN-CONTAINING PROTEIN"/>
    <property type="match status" value="1"/>
</dbReference>
<dbReference type="Gene3D" id="3.40.50.300">
    <property type="entry name" value="P-loop containing nucleotide triphosphate hydrolases"/>
    <property type="match status" value="1"/>
</dbReference>
<feature type="domain" description="ABC transporter" evidence="10">
    <location>
        <begin position="19"/>
        <end position="281"/>
    </location>
</feature>
<accession>A0A6B1DV96</accession>
<evidence type="ECO:0000256" key="3">
    <source>
        <dbReference type="ARBA" id="ARBA00022448"/>
    </source>
</evidence>
<dbReference type="FunFam" id="3.40.50.300:FF:000016">
    <property type="entry name" value="Oligopeptide ABC transporter ATP-binding component"/>
    <property type="match status" value="1"/>
</dbReference>
<evidence type="ECO:0000256" key="4">
    <source>
        <dbReference type="ARBA" id="ARBA00022475"/>
    </source>
</evidence>
<dbReference type="AlphaFoldDB" id="A0A6B1DV96"/>
<protein>
    <submittedName>
        <fullName evidence="11">ABC transporter ATP-binding protein</fullName>
    </submittedName>
</protein>
<name>A0A6B1DV96_9CHLR</name>
<keyword evidence="8" id="KW-1278">Translocase</keyword>
<keyword evidence="6" id="KW-0547">Nucleotide-binding</keyword>
<dbReference type="PROSITE" id="PS00211">
    <property type="entry name" value="ABC_TRANSPORTER_1"/>
    <property type="match status" value="1"/>
</dbReference>
<proteinExistence type="inferred from homology"/>
<dbReference type="NCBIfam" id="TIGR01727">
    <property type="entry name" value="oligo_HPY"/>
    <property type="match status" value="1"/>
</dbReference>
<keyword evidence="4" id="KW-1003">Cell membrane</keyword>
<evidence type="ECO:0000256" key="8">
    <source>
        <dbReference type="ARBA" id="ARBA00022967"/>
    </source>
</evidence>
<dbReference type="InterPro" id="IPR003439">
    <property type="entry name" value="ABC_transporter-like_ATP-bd"/>
</dbReference>